<dbReference type="InterPro" id="IPR015421">
    <property type="entry name" value="PyrdxlP-dep_Trfase_major"/>
</dbReference>
<evidence type="ECO:0000256" key="3">
    <source>
        <dbReference type="ARBA" id="ARBA00022576"/>
    </source>
</evidence>
<evidence type="ECO:0000256" key="6">
    <source>
        <dbReference type="RuleBase" id="RU000481"/>
    </source>
</evidence>
<sequence>MIRWGVSRHPDLAAAARVLPQSMFARLYERLARFEGDVIPLQIGDTHLPPPEPARLGALGFSLEHEPALYSYAGPHGDRELLDALVEKLHRKNQLGFVTRQHVQVTCGATHGLSCGVRTVLDPGDEILVLSPHWPLIRNVVMSHGANPVDVPFSQRLLRSVASEDRSAQVAALLAGYVGPETTAIYLCTPNNPDGMVMDREVLEGVARVARAHDLWVIADEVYEYFTYDGHRHTSIASLPGMDERTITVFSFSKSHGLAGLRLGYAAGPATVMESMRRMVNTSVYSVSQAMQRVALRALTHGEGFVREARERYRDARDHALARVQAPCQVPQGSTYLWLDFSAWIDHQPGASFRSAMCLLERMADAGLLLAPGFGFGLDYADWARLCFIAVPRERLDEGIARLNRVLERPSRG</sequence>
<dbReference type="eggNOG" id="COG0436">
    <property type="taxonomic scope" value="Bacteria"/>
</dbReference>
<dbReference type="InterPro" id="IPR004839">
    <property type="entry name" value="Aminotransferase_I/II_large"/>
</dbReference>
<keyword evidence="9" id="KW-1185">Reference proteome</keyword>
<evidence type="ECO:0000313" key="9">
    <source>
        <dbReference type="Proteomes" id="UP000001880"/>
    </source>
</evidence>
<dbReference type="CDD" id="cd00609">
    <property type="entry name" value="AAT_like"/>
    <property type="match status" value="1"/>
</dbReference>
<evidence type="ECO:0000256" key="4">
    <source>
        <dbReference type="ARBA" id="ARBA00022679"/>
    </source>
</evidence>
<organism evidence="8 9">
    <name type="scientific">Haliangium ochraceum (strain DSM 14365 / JCM 11303 / SMP-2)</name>
    <dbReference type="NCBI Taxonomy" id="502025"/>
    <lineage>
        <taxon>Bacteria</taxon>
        <taxon>Pseudomonadati</taxon>
        <taxon>Myxococcota</taxon>
        <taxon>Polyangia</taxon>
        <taxon>Haliangiales</taxon>
        <taxon>Kofleriaceae</taxon>
        <taxon>Haliangium</taxon>
    </lineage>
</organism>
<keyword evidence="5" id="KW-0663">Pyridoxal phosphate</keyword>
<dbReference type="InterPro" id="IPR004838">
    <property type="entry name" value="NHTrfase_class1_PyrdxlP-BS"/>
</dbReference>
<evidence type="ECO:0000256" key="5">
    <source>
        <dbReference type="ARBA" id="ARBA00022898"/>
    </source>
</evidence>
<comment type="cofactor">
    <cofactor evidence="1 6">
        <name>pyridoxal 5'-phosphate</name>
        <dbReference type="ChEBI" id="CHEBI:597326"/>
    </cofactor>
</comment>
<dbReference type="EMBL" id="CP001804">
    <property type="protein sequence ID" value="ACY14674.1"/>
    <property type="molecule type" value="Genomic_DNA"/>
</dbReference>
<dbReference type="STRING" id="502025.Hoch_2129"/>
<comment type="similarity">
    <text evidence="2 6">Belongs to the class-I pyridoxal-phosphate-dependent aminotransferase family.</text>
</comment>
<dbReference type="PROSITE" id="PS00105">
    <property type="entry name" value="AA_TRANSFER_CLASS_1"/>
    <property type="match status" value="1"/>
</dbReference>
<gene>
    <name evidence="8" type="ordered locus">Hoch_2129</name>
</gene>
<dbReference type="GO" id="GO:0030170">
    <property type="term" value="F:pyridoxal phosphate binding"/>
    <property type="evidence" value="ECO:0007669"/>
    <property type="project" value="InterPro"/>
</dbReference>
<dbReference type="PANTHER" id="PTHR46383:SF1">
    <property type="entry name" value="ASPARTATE AMINOTRANSFERASE"/>
    <property type="match status" value="1"/>
</dbReference>
<dbReference type="InterPro" id="IPR015424">
    <property type="entry name" value="PyrdxlP-dep_Trfase"/>
</dbReference>
<dbReference type="SUPFAM" id="SSF53383">
    <property type="entry name" value="PLP-dependent transferases"/>
    <property type="match status" value="1"/>
</dbReference>
<keyword evidence="3 6" id="KW-0032">Aminotransferase</keyword>
<dbReference type="AlphaFoldDB" id="D0LGV2"/>
<keyword evidence="4 6" id="KW-0808">Transferase</keyword>
<dbReference type="HOGENOM" id="CLU_017584_4_3_7"/>
<dbReference type="PANTHER" id="PTHR46383">
    <property type="entry name" value="ASPARTATE AMINOTRANSFERASE"/>
    <property type="match status" value="1"/>
</dbReference>
<dbReference type="GO" id="GO:0008483">
    <property type="term" value="F:transaminase activity"/>
    <property type="evidence" value="ECO:0007669"/>
    <property type="project" value="UniProtKB-KW"/>
</dbReference>
<evidence type="ECO:0000256" key="1">
    <source>
        <dbReference type="ARBA" id="ARBA00001933"/>
    </source>
</evidence>
<dbReference type="GO" id="GO:0006520">
    <property type="term" value="P:amino acid metabolic process"/>
    <property type="evidence" value="ECO:0007669"/>
    <property type="project" value="InterPro"/>
</dbReference>
<accession>D0LGV2</accession>
<dbReference type="Proteomes" id="UP000001880">
    <property type="component" value="Chromosome"/>
</dbReference>
<dbReference type="InterPro" id="IPR050596">
    <property type="entry name" value="AspAT/PAT-like"/>
</dbReference>
<dbReference type="KEGG" id="hoh:Hoch_2129"/>
<dbReference type="EC" id="2.6.1.-" evidence="6"/>
<name>D0LGV2_HALO1</name>
<dbReference type="Pfam" id="PF00155">
    <property type="entry name" value="Aminotran_1_2"/>
    <property type="match status" value="1"/>
</dbReference>
<evidence type="ECO:0000313" key="8">
    <source>
        <dbReference type="EMBL" id="ACY14674.1"/>
    </source>
</evidence>
<dbReference type="Gene3D" id="3.40.640.10">
    <property type="entry name" value="Type I PLP-dependent aspartate aminotransferase-like (Major domain)"/>
    <property type="match status" value="1"/>
</dbReference>
<protein>
    <recommendedName>
        <fullName evidence="6">Aminotransferase</fullName>
        <ecNumber evidence="6">2.6.1.-</ecNumber>
    </recommendedName>
</protein>
<proteinExistence type="inferred from homology"/>
<evidence type="ECO:0000259" key="7">
    <source>
        <dbReference type="Pfam" id="PF00155"/>
    </source>
</evidence>
<feature type="domain" description="Aminotransferase class I/classII large" evidence="7">
    <location>
        <begin position="39"/>
        <end position="403"/>
    </location>
</feature>
<reference evidence="8 9" key="1">
    <citation type="journal article" date="2010" name="Stand. Genomic Sci.">
        <title>Complete genome sequence of Haliangium ochraceum type strain (SMP-2).</title>
        <authorList>
            <consortium name="US DOE Joint Genome Institute (JGI-PGF)"/>
            <person name="Ivanova N."/>
            <person name="Daum C."/>
            <person name="Lang E."/>
            <person name="Abt B."/>
            <person name="Kopitz M."/>
            <person name="Saunders E."/>
            <person name="Lapidus A."/>
            <person name="Lucas S."/>
            <person name="Glavina Del Rio T."/>
            <person name="Nolan M."/>
            <person name="Tice H."/>
            <person name="Copeland A."/>
            <person name="Cheng J.F."/>
            <person name="Chen F."/>
            <person name="Bruce D."/>
            <person name="Goodwin L."/>
            <person name="Pitluck S."/>
            <person name="Mavromatis K."/>
            <person name="Pati A."/>
            <person name="Mikhailova N."/>
            <person name="Chen A."/>
            <person name="Palaniappan K."/>
            <person name="Land M."/>
            <person name="Hauser L."/>
            <person name="Chang Y.J."/>
            <person name="Jeffries C.D."/>
            <person name="Detter J.C."/>
            <person name="Brettin T."/>
            <person name="Rohde M."/>
            <person name="Goker M."/>
            <person name="Bristow J."/>
            <person name="Markowitz V."/>
            <person name="Eisen J.A."/>
            <person name="Hugenholtz P."/>
            <person name="Kyrpides N.C."/>
            <person name="Klenk H.P."/>
        </authorList>
    </citation>
    <scope>NUCLEOTIDE SEQUENCE [LARGE SCALE GENOMIC DNA]</scope>
    <source>
        <strain evidence="9">DSM 14365 / CIP 107738 / JCM 11303 / AJ 13395 / SMP-2</strain>
    </source>
</reference>
<evidence type="ECO:0000256" key="2">
    <source>
        <dbReference type="ARBA" id="ARBA00007441"/>
    </source>
</evidence>